<gene>
    <name evidence="15" type="ORF">ACFSC7_06515</name>
</gene>
<evidence type="ECO:0000259" key="14">
    <source>
        <dbReference type="PROSITE" id="PS51163"/>
    </source>
</evidence>
<dbReference type="InterPro" id="IPR010923">
    <property type="entry name" value="T(6)A37_SUA5"/>
</dbReference>
<evidence type="ECO:0000256" key="1">
    <source>
        <dbReference type="ARBA" id="ARBA00004496"/>
    </source>
</evidence>
<dbReference type="SUPFAM" id="SSF55821">
    <property type="entry name" value="YrdC/RibB"/>
    <property type="match status" value="1"/>
</dbReference>
<dbReference type="Pfam" id="PF03481">
    <property type="entry name" value="Sua5_C"/>
    <property type="match status" value="1"/>
</dbReference>
<keyword evidence="6 13" id="KW-0808">Transferase</keyword>
<evidence type="ECO:0000256" key="5">
    <source>
        <dbReference type="ARBA" id="ARBA00022490"/>
    </source>
</evidence>
<evidence type="ECO:0000256" key="3">
    <source>
        <dbReference type="ARBA" id="ARBA00012584"/>
    </source>
</evidence>
<comment type="subcellular location">
    <subcellularLocation>
        <location evidence="1 13">Cytoplasm</location>
    </subcellularLocation>
</comment>
<evidence type="ECO:0000256" key="8">
    <source>
        <dbReference type="ARBA" id="ARBA00022695"/>
    </source>
</evidence>
<dbReference type="InterPro" id="IPR050156">
    <property type="entry name" value="TC-AMP_synthase_SUA5"/>
</dbReference>
<evidence type="ECO:0000256" key="6">
    <source>
        <dbReference type="ARBA" id="ARBA00022679"/>
    </source>
</evidence>
<dbReference type="PANTHER" id="PTHR17490">
    <property type="entry name" value="SUA5"/>
    <property type="match status" value="1"/>
</dbReference>
<evidence type="ECO:0000256" key="9">
    <source>
        <dbReference type="ARBA" id="ARBA00022741"/>
    </source>
</evidence>
<keyword evidence="7 13" id="KW-0819">tRNA processing</keyword>
<dbReference type="InterPro" id="IPR005145">
    <property type="entry name" value="Sua5_C"/>
</dbReference>
<dbReference type="InterPro" id="IPR017945">
    <property type="entry name" value="DHBP_synth_RibB-like_a/b_dom"/>
</dbReference>
<dbReference type="EC" id="2.7.7.87" evidence="3 13"/>
<dbReference type="RefSeq" id="WP_149891069.1">
    <property type="nucleotide sequence ID" value="NZ_JBHUFA010000001.1"/>
</dbReference>
<reference evidence="16" key="1">
    <citation type="journal article" date="2019" name="Int. J. Syst. Evol. Microbiol.">
        <title>The Global Catalogue of Microorganisms (GCM) 10K type strain sequencing project: providing services to taxonomists for standard genome sequencing and annotation.</title>
        <authorList>
            <consortium name="The Broad Institute Genomics Platform"/>
            <consortium name="The Broad Institute Genome Sequencing Center for Infectious Disease"/>
            <person name="Wu L."/>
            <person name="Ma J."/>
        </authorList>
    </citation>
    <scope>NUCLEOTIDE SEQUENCE [LARGE SCALE GENOMIC DNA]</scope>
    <source>
        <strain evidence="16">JCM 3369</strain>
    </source>
</reference>
<dbReference type="PANTHER" id="PTHR17490:SF16">
    <property type="entry name" value="THREONYLCARBAMOYL-AMP SYNTHASE"/>
    <property type="match status" value="1"/>
</dbReference>
<dbReference type="Gene3D" id="3.90.870.10">
    <property type="entry name" value="DHBP synthase"/>
    <property type="match status" value="1"/>
</dbReference>
<comment type="similarity">
    <text evidence="2 13">Belongs to the SUA5 family.</text>
</comment>
<keyword evidence="8 13" id="KW-0548">Nucleotidyltransferase</keyword>
<sequence length="331" mass="34113">MNRWQVNFNATNWSDAAEAAQAAAALIAGALVAVPTETVYGLAADATNGEACARIYEAKGRPQFNPLISHVDSFAQAREHGLFSPTATRLAEAFWPGPLTLVVPRAPTSTISSLATAGLDTVALRVPAGPVMRLMARMTGRPIAAPSANLSGRISPTTADDVARDLETSLTWLIDAGPCRVGVESTILAVEGETVTLLRPGGLAREDVEALLGHPIASAQQLDGDTAPLAPGMLSSHYAPNAGVRLNATEVLAGEALLAFGPELPGQADQARAIFNLSPSGDLTEAAARLFSGLRALDASGASAICVAPIPFQGLGEAINDRLSRAAAPRS</sequence>
<dbReference type="Pfam" id="PF01300">
    <property type="entry name" value="Sua5_yciO_yrdC"/>
    <property type="match status" value="1"/>
</dbReference>
<comment type="function">
    <text evidence="13">Required for the formation of a threonylcarbamoyl group on adenosine at position 37 (t(6)A37) in tRNAs that read codons beginning with adenine.</text>
</comment>
<evidence type="ECO:0000256" key="10">
    <source>
        <dbReference type="ARBA" id="ARBA00022840"/>
    </source>
</evidence>
<evidence type="ECO:0000256" key="7">
    <source>
        <dbReference type="ARBA" id="ARBA00022694"/>
    </source>
</evidence>
<evidence type="ECO:0000256" key="4">
    <source>
        <dbReference type="ARBA" id="ARBA00015492"/>
    </source>
</evidence>
<protein>
    <recommendedName>
        <fullName evidence="4 13">Threonylcarbamoyl-AMP synthase</fullName>
        <shortName evidence="13">TC-AMP synthase</shortName>
        <ecNumber evidence="3 13">2.7.7.87</ecNumber>
    </recommendedName>
    <alternativeName>
        <fullName evidence="11 13">L-threonylcarbamoyladenylate synthase</fullName>
    </alternativeName>
</protein>
<organism evidence="15 16">
    <name type="scientific">Roseibium aestuarii</name>
    <dbReference type="NCBI Taxonomy" id="2600299"/>
    <lineage>
        <taxon>Bacteria</taxon>
        <taxon>Pseudomonadati</taxon>
        <taxon>Pseudomonadota</taxon>
        <taxon>Alphaproteobacteria</taxon>
        <taxon>Hyphomicrobiales</taxon>
        <taxon>Stappiaceae</taxon>
        <taxon>Roseibium</taxon>
    </lineage>
</organism>
<evidence type="ECO:0000256" key="13">
    <source>
        <dbReference type="PIRNR" id="PIRNR004930"/>
    </source>
</evidence>
<feature type="domain" description="YrdC-like" evidence="14">
    <location>
        <begin position="16"/>
        <end position="203"/>
    </location>
</feature>
<evidence type="ECO:0000256" key="11">
    <source>
        <dbReference type="ARBA" id="ARBA00029774"/>
    </source>
</evidence>
<dbReference type="Gene3D" id="3.40.50.11030">
    <property type="entry name" value="Threonylcarbamoyl-AMP synthase, C-terminal domain"/>
    <property type="match status" value="1"/>
</dbReference>
<dbReference type="GO" id="GO:0061710">
    <property type="term" value="F:L-threonylcarbamoyladenylate synthase"/>
    <property type="evidence" value="ECO:0007669"/>
    <property type="project" value="UniProtKB-EC"/>
</dbReference>
<dbReference type="PROSITE" id="PS51163">
    <property type="entry name" value="YRDC"/>
    <property type="match status" value="1"/>
</dbReference>
<dbReference type="NCBIfam" id="TIGR00057">
    <property type="entry name" value="L-threonylcarbamoyladenylate synthase"/>
    <property type="match status" value="1"/>
</dbReference>
<dbReference type="EMBL" id="JBHUFA010000001">
    <property type="protein sequence ID" value="MFD1695162.1"/>
    <property type="molecule type" value="Genomic_DNA"/>
</dbReference>
<proteinExistence type="inferred from homology"/>
<evidence type="ECO:0000256" key="12">
    <source>
        <dbReference type="ARBA" id="ARBA00048366"/>
    </source>
</evidence>
<keyword evidence="16" id="KW-1185">Reference proteome</keyword>
<dbReference type="InterPro" id="IPR006070">
    <property type="entry name" value="Sua5-like_dom"/>
</dbReference>
<dbReference type="PIRSF" id="PIRSF004930">
    <property type="entry name" value="Tln_factor_SUA5"/>
    <property type="match status" value="1"/>
</dbReference>
<comment type="catalytic activity">
    <reaction evidence="12 13">
        <text>L-threonine + hydrogencarbonate + ATP = L-threonylcarbamoyladenylate + diphosphate + H2O</text>
        <dbReference type="Rhea" id="RHEA:36407"/>
        <dbReference type="ChEBI" id="CHEBI:15377"/>
        <dbReference type="ChEBI" id="CHEBI:17544"/>
        <dbReference type="ChEBI" id="CHEBI:30616"/>
        <dbReference type="ChEBI" id="CHEBI:33019"/>
        <dbReference type="ChEBI" id="CHEBI:57926"/>
        <dbReference type="ChEBI" id="CHEBI:73682"/>
        <dbReference type="EC" id="2.7.7.87"/>
    </reaction>
</comment>
<dbReference type="Proteomes" id="UP001597327">
    <property type="component" value="Unassembled WGS sequence"/>
</dbReference>
<keyword evidence="5 13" id="KW-0963">Cytoplasm</keyword>
<comment type="caution">
    <text evidence="15">The sequence shown here is derived from an EMBL/GenBank/DDBJ whole genome shotgun (WGS) entry which is preliminary data.</text>
</comment>
<evidence type="ECO:0000313" key="16">
    <source>
        <dbReference type="Proteomes" id="UP001597327"/>
    </source>
</evidence>
<keyword evidence="10 13" id="KW-0067">ATP-binding</keyword>
<name>A0ABW4JTN2_9HYPH</name>
<evidence type="ECO:0000256" key="2">
    <source>
        <dbReference type="ARBA" id="ARBA00007663"/>
    </source>
</evidence>
<dbReference type="InterPro" id="IPR038385">
    <property type="entry name" value="Sua5/YwlC_C"/>
</dbReference>
<evidence type="ECO:0000313" key="15">
    <source>
        <dbReference type="EMBL" id="MFD1695162.1"/>
    </source>
</evidence>
<accession>A0ABW4JTN2</accession>
<keyword evidence="9 13" id="KW-0547">Nucleotide-binding</keyword>